<dbReference type="AlphaFoldDB" id="A0A2S5TJN2"/>
<evidence type="ECO:0000313" key="3">
    <source>
        <dbReference type="Proteomes" id="UP000238220"/>
    </source>
</evidence>
<evidence type="ECO:0008006" key="4">
    <source>
        <dbReference type="Google" id="ProtNLM"/>
    </source>
</evidence>
<evidence type="ECO:0000256" key="1">
    <source>
        <dbReference type="SAM" id="Phobius"/>
    </source>
</evidence>
<dbReference type="OrthoDB" id="9776208at2"/>
<keyword evidence="1" id="KW-0812">Transmembrane</keyword>
<dbReference type="Gene3D" id="2.30.30.40">
    <property type="entry name" value="SH3 Domains"/>
    <property type="match status" value="1"/>
</dbReference>
<feature type="transmembrane region" description="Helical" evidence="1">
    <location>
        <begin position="46"/>
        <end position="65"/>
    </location>
</feature>
<sequence length="186" mass="19763">MAMLFAIATVVAAALLVALLWREIGGIRDEFFQKVRSRLLQRLGIVATAASIAAAGVIATQAVLLDRQAASHRAAEAELAGLKLDLARLQRLALRAARTAHKPAQDLAQATAEPAAPRRAPHAYVAASSAVVRNSPGQHRLFTLQRGTEVKLLGDAQEIDGRAWQEIAIGDGRQGWIAASLLEPAT</sequence>
<protein>
    <recommendedName>
        <fullName evidence="4">SH3b domain-containing protein</fullName>
    </recommendedName>
</protein>
<dbReference type="RefSeq" id="WP_104229409.1">
    <property type="nucleotide sequence ID" value="NZ_PSNW01000002.1"/>
</dbReference>
<proteinExistence type="predicted"/>
<keyword evidence="1" id="KW-0472">Membrane</keyword>
<accession>A0A2S5TJN2</accession>
<comment type="caution">
    <text evidence="2">The sequence shown here is derived from an EMBL/GenBank/DDBJ whole genome shotgun (WGS) entry which is preliminary data.</text>
</comment>
<organism evidence="2 3">
    <name type="scientific">Solimonas fluminis</name>
    <dbReference type="NCBI Taxonomy" id="2086571"/>
    <lineage>
        <taxon>Bacteria</taxon>
        <taxon>Pseudomonadati</taxon>
        <taxon>Pseudomonadota</taxon>
        <taxon>Gammaproteobacteria</taxon>
        <taxon>Nevskiales</taxon>
        <taxon>Nevskiaceae</taxon>
        <taxon>Solimonas</taxon>
    </lineage>
</organism>
<name>A0A2S5TJN2_9GAMM</name>
<reference evidence="2 3" key="1">
    <citation type="submission" date="2018-02" db="EMBL/GenBank/DDBJ databases">
        <title>Genome sequencing of Solimonas sp. HR-BB.</title>
        <authorList>
            <person name="Lee Y."/>
            <person name="Jeon C.O."/>
        </authorList>
    </citation>
    <scope>NUCLEOTIDE SEQUENCE [LARGE SCALE GENOMIC DNA]</scope>
    <source>
        <strain evidence="2 3">HR-BB</strain>
    </source>
</reference>
<evidence type="ECO:0000313" key="2">
    <source>
        <dbReference type="EMBL" id="PPE75183.1"/>
    </source>
</evidence>
<dbReference type="EMBL" id="PSNW01000002">
    <property type="protein sequence ID" value="PPE75183.1"/>
    <property type="molecule type" value="Genomic_DNA"/>
</dbReference>
<gene>
    <name evidence="2" type="ORF">C3942_05780</name>
</gene>
<dbReference type="Proteomes" id="UP000238220">
    <property type="component" value="Unassembled WGS sequence"/>
</dbReference>
<keyword evidence="3" id="KW-1185">Reference proteome</keyword>
<keyword evidence="1" id="KW-1133">Transmembrane helix</keyword>